<keyword evidence="2" id="KW-1185">Reference proteome</keyword>
<dbReference type="EMBL" id="SRLO01000011">
    <property type="protein sequence ID" value="TNN87224.1"/>
    <property type="molecule type" value="Genomic_DNA"/>
</dbReference>
<name>A0A4Z2JBL2_9TELE</name>
<accession>A0A4Z2JBL2</accession>
<evidence type="ECO:0000313" key="2">
    <source>
        <dbReference type="Proteomes" id="UP000314294"/>
    </source>
</evidence>
<dbReference type="AlphaFoldDB" id="A0A4Z2JBL2"/>
<dbReference type="Proteomes" id="UP000314294">
    <property type="component" value="Unassembled WGS sequence"/>
</dbReference>
<protein>
    <submittedName>
        <fullName evidence="1">Uncharacterized protein</fullName>
    </submittedName>
</protein>
<evidence type="ECO:0000313" key="1">
    <source>
        <dbReference type="EMBL" id="TNN87224.1"/>
    </source>
</evidence>
<proteinExistence type="predicted"/>
<organism evidence="1 2">
    <name type="scientific">Liparis tanakae</name>
    <name type="common">Tanaka's snailfish</name>
    <dbReference type="NCBI Taxonomy" id="230148"/>
    <lineage>
        <taxon>Eukaryota</taxon>
        <taxon>Metazoa</taxon>
        <taxon>Chordata</taxon>
        <taxon>Craniata</taxon>
        <taxon>Vertebrata</taxon>
        <taxon>Euteleostomi</taxon>
        <taxon>Actinopterygii</taxon>
        <taxon>Neopterygii</taxon>
        <taxon>Teleostei</taxon>
        <taxon>Neoteleostei</taxon>
        <taxon>Acanthomorphata</taxon>
        <taxon>Eupercaria</taxon>
        <taxon>Perciformes</taxon>
        <taxon>Cottioidei</taxon>
        <taxon>Cottales</taxon>
        <taxon>Liparidae</taxon>
        <taxon>Liparis</taxon>
    </lineage>
</organism>
<comment type="caution">
    <text evidence="1">The sequence shown here is derived from an EMBL/GenBank/DDBJ whole genome shotgun (WGS) entry which is preliminary data.</text>
</comment>
<gene>
    <name evidence="1" type="ORF">EYF80_002426</name>
</gene>
<reference evidence="1 2" key="1">
    <citation type="submission" date="2019-03" db="EMBL/GenBank/DDBJ databases">
        <title>First draft genome of Liparis tanakae, snailfish: a comprehensive survey of snailfish specific genes.</title>
        <authorList>
            <person name="Kim W."/>
            <person name="Song I."/>
            <person name="Jeong J.-H."/>
            <person name="Kim D."/>
            <person name="Kim S."/>
            <person name="Ryu S."/>
            <person name="Song J.Y."/>
            <person name="Lee S.K."/>
        </authorList>
    </citation>
    <scope>NUCLEOTIDE SEQUENCE [LARGE SCALE GENOMIC DNA]</scope>
    <source>
        <tissue evidence="1">Muscle</tissue>
    </source>
</reference>
<sequence length="74" mass="8534">MCGRASRADGDVLCILSVSMDMQRHCLTRWMRFFLVGGCWSGQFKVKVMVVKRFGLQNEQDWKAPSSLRMCRGM</sequence>